<dbReference type="PANTHER" id="PTHR31182">
    <property type="entry name" value="C2 NT-TYPE DOMAIN-CONTAINING PROTEIN"/>
    <property type="match status" value="1"/>
</dbReference>
<sequence length="498" mass="55935">MTLALSEIKTKRRTMITRAKSLFSSGGSCKGLSQIDDGSQFVISRGKEMAKAIEREAEKQNSSEYDGTSDCRFTPEQSKELTGTESSSSSSSEEEPEFGYGNIAETNLLVGIQIRNQEGDRIESREGPTSASDCQTAPRATLFNLLSWKTASFRGSYRHKGIPLLKKDCEHGGDDIDDDRRNQPNQQSASSSPSKIPSPTSGFDDDNSFEVGSWEKKLLVSRDGQSELFTSTFFASVDQCSEKVAGDGACAVLVAVIADWLHRNKETLPLKCQFDQLIREGSLEWRKLCENETHMERFSDKHFDIDTVLEAKVRPLSVVSEMSYIGFFVPDDMTETFDFLEGAMSFDSIWEELVNNVGPEGSVYIVSWNDHFFLLKVEMETIYLIDTLGERLHEGCNQAFMLKFDKDTTVYGLQPGNPDRELQDTSDSASDQAKAEKDADLVREIISQGRTSCKAFIKKFLAALPLRELQVDMKKGLVREDMLHRRLQIEFHYTSLCD</sequence>
<dbReference type="PANTHER" id="PTHR31182:SF21">
    <property type="entry name" value="C2 NT-TYPE DOMAIN-CONTAINING PROTEIN"/>
    <property type="match status" value="1"/>
</dbReference>
<dbReference type="AlphaFoldDB" id="A0A5K1DAP4"/>
<evidence type="ECO:0000256" key="1">
    <source>
        <dbReference type="SAM" id="MobiDB-lite"/>
    </source>
</evidence>
<dbReference type="EMBL" id="LR721783">
    <property type="protein sequence ID" value="VVW35605.1"/>
    <property type="molecule type" value="Genomic_DNA"/>
</dbReference>
<protein>
    <submittedName>
        <fullName evidence="2">Uncharacterized protein</fullName>
    </submittedName>
</protein>
<feature type="region of interest" description="Disordered" evidence="1">
    <location>
        <begin position="168"/>
        <end position="206"/>
    </location>
</feature>
<proteinExistence type="predicted"/>
<name>A0A5K1DAP4_9MAGN</name>
<feature type="region of interest" description="Disordered" evidence="1">
    <location>
        <begin position="416"/>
        <end position="435"/>
    </location>
</feature>
<feature type="region of interest" description="Disordered" evidence="1">
    <location>
        <begin position="54"/>
        <end position="102"/>
    </location>
</feature>
<gene>
    <name evidence="2" type="ORF">NYM_LOCUS20359</name>
</gene>
<reference evidence="2" key="1">
    <citation type="submission" date="2019-09" db="EMBL/GenBank/DDBJ databases">
        <authorList>
            <person name="Zhang L."/>
        </authorList>
    </citation>
    <scope>NUCLEOTIDE SEQUENCE</scope>
</reference>
<feature type="compositionally biased region" description="Basic and acidic residues" evidence="1">
    <location>
        <begin position="168"/>
        <end position="182"/>
    </location>
</feature>
<evidence type="ECO:0000313" key="2">
    <source>
        <dbReference type="EMBL" id="VVW35605.1"/>
    </source>
</evidence>
<feature type="compositionally biased region" description="Low complexity" evidence="1">
    <location>
        <begin position="183"/>
        <end position="201"/>
    </location>
</feature>
<accession>A0A5K1DAP4</accession>
<organism evidence="2">
    <name type="scientific">Nymphaea colorata</name>
    <name type="common">pocket water lily</name>
    <dbReference type="NCBI Taxonomy" id="210225"/>
    <lineage>
        <taxon>Eukaryota</taxon>
        <taxon>Viridiplantae</taxon>
        <taxon>Streptophyta</taxon>
        <taxon>Embryophyta</taxon>
        <taxon>Tracheophyta</taxon>
        <taxon>Spermatophyta</taxon>
        <taxon>Magnoliopsida</taxon>
        <taxon>Nymphaeales</taxon>
        <taxon>Nymphaeaceae</taxon>
        <taxon>Nymphaea</taxon>
    </lineage>
</organism>